<protein>
    <submittedName>
        <fullName evidence="1">Uncharacterized protein</fullName>
    </submittedName>
</protein>
<dbReference type="EMBL" id="CP031337">
    <property type="protein sequence ID" value="AXK40106.1"/>
    <property type="molecule type" value="Genomic_DNA"/>
</dbReference>
<gene>
    <name evidence="1" type="ORF">DWG20_11990</name>
</gene>
<dbReference type="KEGG" id="ccah:DWG20_11990"/>
<proteinExistence type="predicted"/>
<name>A0A345Y854_9NEIS</name>
<dbReference type="Proteomes" id="UP000254537">
    <property type="component" value="Chromosome"/>
</dbReference>
<evidence type="ECO:0000313" key="2">
    <source>
        <dbReference type="Proteomes" id="UP000254537"/>
    </source>
</evidence>
<sequence length="71" mass="7563">MVKMAAMVAMVSREALVPKDHGVEMQRIQIGLSQAANTAAATVAEDIQVVRVATEATRDTADKEANYSSIT</sequence>
<reference evidence="1 2" key="1">
    <citation type="submission" date="2018-07" db="EMBL/GenBank/DDBJ databases">
        <title>Crenobacter cavernae sp. nov., isolated from a karst cave.</title>
        <authorList>
            <person name="Zhu H."/>
        </authorList>
    </citation>
    <scope>NUCLEOTIDE SEQUENCE [LARGE SCALE GENOMIC DNA]</scope>
    <source>
        <strain evidence="1 2">K1W11S-77</strain>
    </source>
</reference>
<dbReference type="AlphaFoldDB" id="A0A345Y854"/>
<accession>A0A345Y854</accession>
<evidence type="ECO:0000313" key="1">
    <source>
        <dbReference type="EMBL" id="AXK40106.1"/>
    </source>
</evidence>
<organism evidence="1 2">
    <name type="scientific">Crenobacter cavernae</name>
    <dbReference type="NCBI Taxonomy" id="2290923"/>
    <lineage>
        <taxon>Bacteria</taxon>
        <taxon>Pseudomonadati</taxon>
        <taxon>Pseudomonadota</taxon>
        <taxon>Betaproteobacteria</taxon>
        <taxon>Neisseriales</taxon>
        <taxon>Neisseriaceae</taxon>
        <taxon>Crenobacter</taxon>
    </lineage>
</organism>